<dbReference type="InterPro" id="IPR020846">
    <property type="entry name" value="MFS_dom"/>
</dbReference>
<dbReference type="Gene3D" id="1.20.1250.20">
    <property type="entry name" value="MFS general substrate transporter like domains"/>
    <property type="match status" value="1"/>
</dbReference>
<name>A0A5P3MSX1_NEIAN</name>
<dbReference type="EMBL" id="CP031699">
    <property type="protein sequence ID" value="QEY24628.1"/>
    <property type="molecule type" value="Genomic_DNA"/>
</dbReference>
<feature type="transmembrane region" description="Helical" evidence="5">
    <location>
        <begin position="327"/>
        <end position="343"/>
    </location>
</feature>
<accession>A0A5P3MSX1</accession>
<feature type="domain" description="Major facilitator superfamily (MFS) profile" evidence="6">
    <location>
        <begin position="26"/>
        <end position="444"/>
    </location>
</feature>
<proteinExistence type="predicted"/>
<dbReference type="Pfam" id="PF07690">
    <property type="entry name" value="MFS_1"/>
    <property type="match status" value="2"/>
</dbReference>
<evidence type="ECO:0000256" key="4">
    <source>
        <dbReference type="ARBA" id="ARBA00023136"/>
    </source>
</evidence>
<dbReference type="Proteomes" id="UP000325536">
    <property type="component" value="Chromosome"/>
</dbReference>
<protein>
    <submittedName>
        <fullName evidence="7">MFS transporter</fullName>
    </submittedName>
</protein>
<keyword evidence="2 5" id="KW-0812">Transmembrane</keyword>
<evidence type="ECO:0000256" key="1">
    <source>
        <dbReference type="ARBA" id="ARBA00004141"/>
    </source>
</evidence>
<keyword evidence="8" id="KW-1185">Reference proteome</keyword>
<dbReference type="InterPro" id="IPR036259">
    <property type="entry name" value="MFS_trans_sf"/>
</dbReference>
<feature type="transmembrane region" description="Helical" evidence="5">
    <location>
        <begin position="349"/>
        <end position="373"/>
    </location>
</feature>
<feature type="transmembrane region" description="Helical" evidence="5">
    <location>
        <begin position="419"/>
        <end position="439"/>
    </location>
</feature>
<feature type="transmembrane region" description="Helical" evidence="5">
    <location>
        <begin position="25"/>
        <end position="47"/>
    </location>
</feature>
<dbReference type="PANTHER" id="PTHR23508:SF10">
    <property type="entry name" value="CARBOXYLIC ACID TRANSPORTER PROTEIN HOMOLOG"/>
    <property type="match status" value="1"/>
</dbReference>
<dbReference type="CDD" id="cd17365">
    <property type="entry name" value="MFS_PcaK_like"/>
    <property type="match status" value="1"/>
</dbReference>
<feature type="transmembrane region" description="Helical" evidence="5">
    <location>
        <begin position="393"/>
        <end position="413"/>
    </location>
</feature>
<comment type="subcellular location">
    <subcellularLocation>
        <location evidence="1">Membrane</location>
        <topology evidence="1">Multi-pass membrane protein</topology>
    </subcellularLocation>
</comment>
<dbReference type="SUPFAM" id="SSF103473">
    <property type="entry name" value="MFS general substrate transporter"/>
    <property type="match status" value="1"/>
</dbReference>
<dbReference type="RefSeq" id="WP_123794788.1">
    <property type="nucleotide sequence ID" value="NZ_CP031699.1"/>
</dbReference>
<sequence length="446" mass="48704">MPQPSHEINVRELLDSRDVSTYQKLVVFLCFLIVVMDGFDVVIMGFVGPSLKEAWNLSNNDLAPVLSAALFGLTFGALTAGPLGDRFGRRKVLIASVFIFGLFTWLVAYATQIWHMIAFRFIAGFAMGGIMPMVATLAKEYSPEKRSSLLVTIVFAGFTVGAAGGGFLAAWMIPQWGWESVFVFGGIMPVLLSIFMVFKLPESLAYMVHKGADRAKIRQIVEWCAPGSTTEHSTFYIPSPATVKSDENPIKTVLNRHYAKGTVLLWIIYFSHLFLVYLLGSWMPTMIKESGMDTAQASIIAAMFQLGGPLGSIMLGWFMDRFEPHRVLALSYLSGAAVLVWMSTLGPEYLLLCITSFYIGAAFNGGGTGMNALSSNFFPLAARATGNSWMHGIGRTGAIISAFAGAWMLNAGWNFSTVAMALTVPAVLIAAALTLKYFVYRENKTS</sequence>
<evidence type="ECO:0000313" key="7">
    <source>
        <dbReference type="EMBL" id="QEY24628.1"/>
    </source>
</evidence>
<dbReference type="InterPro" id="IPR011701">
    <property type="entry name" value="MFS"/>
</dbReference>
<evidence type="ECO:0000256" key="3">
    <source>
        <dbReference type="ARBA" id="ARBA00022989"/>
    </source>
</evidence>
<evidence type="ECO:0000313" key="8">
    <source>
        <dbReference type="Proteomes" id="UP000325536"/>
    </source>
</evidence>
<keyword evidence="3 5" id="KW-1133">Transmembrane helix</keyword>
<feature type="transmembrane region" description="Helical" evidence="5">
    <location>
        <begin position="180"/>
        <end position="200"/>
    </location>
</feature>
<feature type="transmembrane region" description="Helical" evidence="5">
    <location>
        <begin position="92"/>
        <end position="111"/>
    </location>
</feature>
<gene>
    <name evidence="7" type="ORF">D0T90_09265</name>
</gene>
<dbReference type="GO" id="GO:0046943">
    <property type="term" value="F:carboxylic acid transmembrane transporter activity"/>
    <property type="evidence" value="ECO:0007669"/>
    <property type="project" value="TreeGrafter"/>
</dbReference>
<feature type="transmembrane region" description="Helical" evidence="5">
    <location>
        <begin position="149"/>
        <end position="174"/>
    </location>
</feature>
<feature type="transmembrane region" description="Helical" evidence="5">
    <location>
        <begin position="295"/>
        <end position="315"/>
    </location>
</feature>
<feature type="transmembrane region" description="Helical" evidence="5">
    <location>
        <begin position="263"/>
        <end position="283"/>
    </location>
</feature>
<dbReference type="OrthoDB" id="7066727at2"/>
<organism evidence="7 8">
    <name type="scientific">Neisseria animalis</name>
    <dbReference type="NCBI Taxonomy" id="492"/>
    <lineage>
        <taxon>Bacteria</taxon>
        <taxon>Pseudomonadati</taxon>
        <taxon>Pseudomonadota</taxon>
        <taxon>Betaproteobacteria</taxon>
        <taxon>Neisseriales</taxon>
        <taxon>Neisseriaceae</taxon>
        <taxon>Neisseria</taxon>
    </lineage>
</organism>
<evidence type="ECO:0000256" key="2">
    <source>
        <dbReference type="ARBA" id="ARBA00022692"/>
    </source>
</evidence>
<evidence type="ECO:0000256" key="5">
    <source>
        <dbReference type="SAM" id="Phobius"/>
    </source>
</evidence>
<dbReference type="KEGG" id="naq:D0T90_09265"/>
<dbReference type="GO" id="GO:0005886">
    <property type="term" value="C:plasma membrane"/>
    <property type="evidence" value="ECO:0007669"/>
    <property type="project" value="TreeGrafter"/>
</dbReference>
<dbReference type="PROSITE" id="PS50850">
    <property type="entry name" value="MFS"/>
    <property type="match status" value="1"/>
</dbReference>
<dbReference type="AlphaFoldDB" id="A0A5P3MSX1"/>
<reference evidence="7 8" key="1">
    <citation type="submission" date="2018-08" db="EMBL/GenBank/DDBJ databases">
        <title>Neisseria animalis ATCC 49930 complete genome.</title>
        <authorList>
            <person name="Veseli I.A."/>
            <person name="Mascarenhas dos Santos A.C."/>
            <person name="Buttler R."/>
            <person name="Pombert J.-F."/>
        </authorList>
    </citation>
    <scope>NUCLEOTIDE SEQUENCE [LARGE SCALE GENOMIC DNA]</scope>
    <source>
        <strain evidence="7 8">ATCC 49930</strain>
    </source>
</reference>
<evidence type="ECO:0000259" key="6">
    <source>
        <dbReference type="PROSITE" id="PS50850"/>
    </source>
</evidence>
<feature type="transmembrane region" description="Helical" evidence="5">
    <location>
        <begin position="117"/>
        <end position="137"/>
    </location>
</feature>
<dbReference type="PANTHER" id="PTHR23508">
    <property type="entry name" value="CARBOXYLIC ACID TRANSPORTER PROTEIN HOMOLOG"/>
    <property type="match status" value="1"/>
</dbReference>
<keyword evidence="4 5" id="KW-0472">Membrane</keyword>
<feature type="transmembrane region" description="Helical" evidence="5">
    <location>
        <begin position="62"/>
        <end position="80"/>
    </location>
</feature>